<dbReference type="Gene3D" id="1.10.10.10">
    <property type="entry name" value="Winged helix-like DNA-binding domain superfamily/Winged helix DNA-binding domain"/>
    <property type="match status" value="1"/>
</dbReference>
<dbReference type="InterPro" id="IPR013249">
    <property type="entry name" value="RNA_pol_sigma70_r4_t2"/>
</dbReference>
<keyword evidence="2" id="KW-0805">Transcription regulation</keyword>
<dbReference type="NCBIfam" id="TIGR02937">
    <property type="entry name" value="sigma70-ECF"/>
    <property type="match status" value="1"/>
</dbReference>
<dbReference type="OrthoDB" id="1056775at2"/>
<dbReference type="InterPro" id="IPR013325">
    <property type="entry name" value="RNA_pol_sigma_r2"/>
</dbReference>
<keyword evidence="4" id="KW-0804">Transcription</keyword>
<dbReference type="GO" id="GO:0006352">
    <property type="term" value="P:DNA-templated transcription initiation"/>
    <property type="evidence" value="ECO:0007669"/>
    <property type="project" value="InterPro"/>
</dbReference>
<organism evidence="7 8">
    <name type="scientific">Filimonas lacunae</name>
    <dbReference type="NCBI Taxonomy" id="477680"/>
    <lineage>
        <taxon>Bacteria</taxon>
        <taxon>Pseudomonadati</taxon>
        <taxon>Bacteroidota</taxon>
        <taxon>Chitinophagia</taxon>
        <taxon>Chitinophagales</taxon>
        <taxon>Chitinophagaceae</taxon>
        <taxon>Filimonas</taxon>
    </lineage>
</organism>
<dbReference type="InterPro" id="IPR014284">
    <property type="entry name" value="RNA_pol_sigma-70_dom"/>
</dbReference>
<gene>
    <name evidence="7" type="ORF">SAMN05421788_11429</name>
</gene>
<protein>
    <submittedName>
        <fullName evidence="7">RNA polymerase sigma-70 factor, ECF subfamily</fullName>
    </submittedName>
</protein>
<evidence type="ECO:0000256" key="1">
    <source>
        <dbReference type="ARBA" id="ARBA00010641"/>
    </source>
</evidence>
<dbReference type="InterPro" id="IPR039425">
    <property type="entry name" value="RNA_pol_sigma-70-like"/>
</dbReference>
<comment type="similarity">
    <text evidence="1">Belongs to the sigma-70 factor family. ECF subfamily.</text>
</comment>
<evidence type="ECO:0000256" key="4">
    <source>
        <dbReference type="ARBA" id="ARBA00023163"/>
    </source>
</evidence>
<dbReference type="Gene3D" id="1.10.1740.10">
    <property type="match status" value="1"/>
</dbReference>
<evidence type="ECO:0000256" key="3">
    <source>
        <dbReference type="ARBA" id="ARBA00023082"/>
    </source>
</evidence>
<name>A0A1N7RFR7_9BACT</name>
<dbReference type="SUPFAM" id="SSF88946">
    <property type="entry name" value="Sigma2 domain of RNA polymerase sigma factors"/>
    <property type="match status" value="1"/>
</dbReference>
<dbReference type="GO" id="GO:0003677">
    <property type="term" value="F:DNA binding"/>
    <property type="evidence" value="ECO:0007669"/>
    <property type="project" value="InterPro"/>
</dbReference>
<accession>A0A1N7RFR7</accession>
<dbReference type="CDD" id="cd06171">
    <property type="entry name" value="Sigma70_r4"/>
    <property type="match status" value="1"/>
</dbReference>
<dbReference type="PANTHER" id="PTHR43133">
    <property type="entry name" value="RNA POLYMERASE ECF-TYPE SIGMA FACTO"/>
    <property type="match status" value="1"/>
</dbReference>
<evidence type="ECO:0000256" key="2">
    <source>
        <dbReference type="ARBA" id="ARBA00023015"/>
    </source>
</evidence>
<dbReference type="RefSeq" id="WP_076382483.1">
    <property type="nucleotide sequence ID" value="NZ_AP017422.1"/>
</dbReference>
<feature type="domain" description="RNA polymerase sigma factor 70 region 4 type 2" evidence="6">
    <location>
        <begin position="114"/>
        <end position="166"/>
    </location>
</feature>
<sequence>MTEHELIRGCIKKDATCQRKLFELYAGKMMSVCMRYASDASEAEDILQEGFIRIFSYIHQFKFEGSFEGWLRRIVVNSALKQLQKKRIVFKEISDHHDSSPRLDPYVYANLGEEELMKLINALPEGYRVVFNLSVIEGYSHEEIAQLLNVQPSTSRSQLVKARKMLQNQIIELQKIAV</sequence>
<keyword evidence="8" id="KW-1185">Reference proteome</keyword>
<dbReference type="SUPFAM" id="SSF88659">
    <property type="entry name" value="Sigma3 and sigma4 domains of RNA polymerase sigma factors"/>
    <property type="match status" value="1"/>
</dbReference>
<evidence type="ECO:0000313" key="7">
    <source>
        <dbReference type="EMBL" id="SIT33945.1"/>
    </source>
</evidence>
<dbReference type="GO" id="GO:0016987">
    <property type="term" value="F:sigma factor activity"/>
    <property type="evidence" value="ECO:0007669"/>
    <property type="project" value="UniProtKB-KW"/>
</dbReference>
<evidence type="ECO:0000259" key="5">
    <source>
        <dbReference type="Pfam" id="PF04542"/>
    </source>
</evidence>
<evidence type="ECO:0000259" key="6">
    <source>
        <dbReference type="Pfam" id="PF08281"/>
    </source>
</evidence>
<dbReference type="AlphaFoldDB" id="A0A1N7RFR7"/>
<keyword evidence="3" id="KW-0731">Sigma factor</keyword>
<dbReference type="InterPro" id="IPR036388">
    <property type="entry name" value="WH-like_DNA-bd_sf"/>
</dbReference>
<dbReference type="InterPro" id="IPR007627">
    <property type="entry name" value="RNA_pol_sigma70_r2"/>
</dbReference>
<dbReference type="Pfam" id="PF04542">
    <property type="entry name" value="Sigma70_r2"/>
    <property type="match status" value="1"/>
</dbReference>
<dbReference type="PANTHER" id="PTHR43133:SF46">
    <property type="entry name" value="RNA POLYMERASE SIGMA-70 FACTOR ECF SUBFAMILY"/>
    <property type="match status" value="1"/>
</dbReference>
<evidence type="ECO:0000313" key="8">
    <source>
        <dbReference type="Proteomes" id="UP000186917"/>
    </source>
</evidence>
<dbReference type="Proteomes" id="UP000186917">
    <property type="component" value="Unassembled WGS sequence"/>
</dbReference>
<dbReference type="STRING" id="477680.SAMN05421788_11429"/>
<dbReference type="Pfam" id="PF08281">
    <property type="entry name" value="Sigma70_r4_2"/>
    <property type="match status" value="1"/>
</dbReference>
<feature type="domain" description="RNA polymerase sigma-70 region 2" evidence="5">
    <location>
        <begin position="21"/>
        <end position="87"/>
    </location>
</feature>
<reference evidence="8" key="1">
    <citation type="submission" date="2017-01" db="EMBL/GenBank/DDBJ databases">
        <authorList>
            <person name="Varghese N."/>
            <person name="Submissions S."/>
        </authorList>
    </citation>
    <scope>NUCLEOTIDE SEQUENCE [LARGE SCALE GENOMIC DNA]</scope>
    <source>
        <strain evidence="8">DSM 21054</strain>
    </source>
</reference>
<dbReference type="EMBL" id="FTOR01000014">
    <property type="protein sequence ID" value="SIT33945.1"/>
    <property type="molecule type" value="Genomic_DNA"/>
</dbReference>
<dbReference type="InterPro" id="IPR013324">
    <property type="entry name" value="RNA_pol_sigma_r3/r4-like"/>
</dbReference>
<proteinExistence type="inferred from homology"/>